<protein>
    <recommendedName>
        <fullName evidence="4">Pyridine nucleotide-disulfide oxidoreductase</fullName>
    </recommendedName>
</protein>
<dbReference type="RefSeq" id="WP_130918765.1">
    <property type="nucleotide sequence ID" value="NZ_LR215973.1"/>
</dbReference>
<organism evidence="2 3">
    <name type="scientific">Nocardia cyriacigeorgica</name>
    <dbReference type="NCBI Taxonomy" id="135487"/>
    <lineage>
        <taxon>Bacteria</taxon>
        <taxon>Bacillati</taxon>
        <taxon>Actinomycetota</taxon>
        <taxon>Actinomycetes</taxon>
        <taxon>Mycobacteriales</taxon>
        <taxon>Nocardiaceae</taxon>
        <taxon>Nocardia</taxon>
    </lineage>
</organism>
<evidence type="ECO:0000313" key="2">
    <source>
        <dbReference type="EMBL" id="VFB01154.1"/>
    </source>
</evidence>
<dbReference type="EMBL" id="LR215973">
    <property type="protein sequence ID" value="VFB01154.1"/>
    <property type="molecule type" value="Genomic_DNA"/>
</dbReference>
<dbReference type="Proteomes" id="UP000290439">
    <property type="component" value="Chromosome"/>
</dbReference>
<accession>A0A4V6ICW2</accession>
<evidence type="ECO:0000313" key="3">
    <source>
        <dbReference type="Proteomes" id="UP000290439"/>
    </source>
</evidence>
<feature type="signal peptide" evidence="1">
    <location>
        <begin position="1"/>
        <end position="23"/>
    </location>
</feature>
<gene>
    <name evidence="2" type="ORF">NCTC10797_04971</name>
</gene>
<feature type="chain" id="PRO_5039050090" description="Pyridine nucleotide-disulfide oxidoreductase" evidence="1">
    <location>
        <begin position="24"/>
        <end position="175"/>
    </location>
</feature>
<dbReference type="AlphaFoldDB" id="A0A4V6ICW2"/>
<evidence type="ECO:0008006" key="4">
    <source>
        <dbReference type="Google" id="ProtNLM"/>
    </source>
</evidence>
<name>A0A4V6ICW2_9NOCA</name>
<dbReference type="PROSITE" id="PS51257">
    <property type="entry name" value="PROKAR_LIPOPROTEIN"/>
    <property type="match status" value="1"/>
</dbReference>
<evidence type="ECO:0000256" key="1">
    <source>
        <dbReference type="SAM" id="SignalP"/>
    </source>
</evidence>
<keyword evidence="1" id="KW-0732">Signal</keyword>
<reference evidence="2 3" key="1">
    <citation type="submission" date="2019-02" db="EMBL/GenBank/DDBJ databases">
        <authorList>
            <consortium name="Pathogen Informatics"/>
        </authorList>
    </citation>
    <scope>NUCLEOTIDE SEQUENCE [LARGE SCALE GENOMIC DNA]</scope>
    <source>
        <strain evidence="2 3">3012STDY6756504</strain>
    </source>
</reference>
<proteinExistence type="predicted"/>
<sequence length="175" mass="18544">MKFPGTRLLARIMLAFVAAVALAVAVTGCSMFEDAGKSDTAKSEVGDCINVISSSVVDSETEPVDCSSDKAVYKVVQTYDTKTECAEDYTSYEETLNGGTTAFLCLAPNFKQGSCYADSTLSGYSFADCAAPEASFRVIQRIDGQVDELLCGADANKFITVADPKTTFCLGDPKA</sequence>